<dbReference type="Pfam" id="PF06074">
    <property type="entry name" value="Portal_Mu"/>
    <property type="match status" value="1"/>
</dbReference>
<evidence type="ECO:0000313" key="2">
    <source>
        <dbReference type="Proteomes" id="UP000281993"/>
    </source>
</evidence>
<keyword evidence="2" id="KW-1185">Reference proteome</keyword>
<accession>A0A386KQR7</accession>
<dbReference type="EMBL" id="MH825712">
    <property type="protein sequence ID" value="AYD87309.1"/>
    <property type="molecule type" value="Genomic_DNA"/>
</dbReference>
<dbReference type="InterPro" id="IPR009279">
    <property type="entry name" value="Portal_Mu"/>
</dbReference>
<protein>
    <submittedName>
        <fullName evidence="1">Portal protein</fullName>
    </submittedName>
</protein>
<proteinExistence type="predicted"/>
<evidence type="ECO:0000313" key="1">
    <source>
        <dbReference type="EMBL" id="AYD87309.1"/>
    </source>
</evidence>
<name>A0A386KQR7_9CAUD</name>
<dbReference type="Proteomes" id="UP000281993">
    <property type="component" value="Segment"/>
</dbReference>
<gene>
    <name evidence="1" type="primary">5</name>
    <name evidence="1" type="ORF">SEA_VALENTINIPUFF_5</name>
</gene>
<organism evidence="1 2">
    <name type="scientific">Microbacterium phage ValentiniPuff</name>
    <dbReference type="NCBI Taxonomy" id="2315705"/>
    <lineage>
        <taxon>Viruses</taxon>
        <taxon>Duplodnaviria</taxon>
        <taxon>Heunggongvirae</taxon>
        <taxon>Uroviricota</taxon>
        <taxon>Caudoviricetes</taxon>
        <taxon>Valentinivirus</taxon>
        <taxon>Valentinivirus valentinipuff</taxon>
    </lineage>
</organism>
<reference evidence="1 2" key="1">
    <citation type="submission" date="2018-08" db="EMBL/GenBank/DDBJ databases">
        <authorList>
            <person name="Preder H."/>
            <person name="Servin-Meza L.A."/>
            <person name="Bonilla J.A."/>
            <person name="Klyczek K."/>
            <person name="Garlena R.A."/>
            <person name="Russell D.A."/>
            <person name="Pope W.H."/>
            <person name="Jacobs-Sera D."/>
            <person name="Hatfull G.F."/>
        </authorList>
    </citation>
    <scope>NUCLEOTIDE SEQUENCE [LARGE SCALE GENOMIC DNA]</scope>
</reference>
<sequence>MSDENEALEVAAAKQDAIEDTLPPQLREFGTTGLQRQGGQISEEYLPELRGIRGIRVFKEMEDNDPVASAMSFSLSKLLGRLDWEIQPPADATPEEQFATDFVRSCWDDMDAPWTNVLDDILSEVTYGWSFLETNYKVRQGPDQPEEWRRSAFSDGRMGWKSFRIRSQDTLSQWIYDEAGNLLGMEQMDPNGGGMRTIPLGKGLLFRTTTLKDNPEGRSLLRGAYRSWYYKKRIEDYEGIGVERDLAGLPVGRLPAEYFAENAPAALQHTRRLMEQMVANVRNDASGGLVLPVVYDDHGHKLIDFELLSSPGQKGFDTNAIIKRKSEEMAMSILMDFLMLGHQNVGSFALGAAKIDLWTMSVDAVARGIAQTFIEYAIKPLLRWNKIAVSRPPVLAYGDVANVDLDALGTFLEKMVDIGILTPGPELDRFARQAAKLPEAEEVPFVDAPTQ</sequence>